<gene>
    <name evidence="3" type="ORF">Srubr_34500</name>
</gene>
<dbReference type="RefSeq" id="WP_189989315.1">
    <property type="nucleotide sequence ID" value="NZ_BNCB01000001.1"/>
</dbReference>
<evidence type="ECO:0000259" key="1">
    <source>
        <dbReference type="Pfam" id="PF18154"/>
    </source>
</evidence>
<organism evidence="3 4">
    <name type="scientific">Streptomyces rubradiris</name>
    <name type="common">Streptomyces achromogenes subsp. rubradiris</name>
    <dbReference type="NCBI Taxonomy" id="285531"/>
    <lineage>
        <taxon>Bacteria</taxon>
        <taxon>Bacillati</taxon>
        <taxon>Actinomycetota</taxon>
        <taxon>Actinomycetes</taxon>
        <taxon>Kitasatosporales</taxon>
        <taxon>Streptomycetaceae</taxon>
        <taxon>Streptomyces</taxon>
    </lineage>
</organism>
<evidence type="ECO:0000259" key="2">
    <source>
        <dbReference type="Pfam" id="PF18156"/>
    </source>
</evidence>
<dbReference type="Pfam" id="PF18154">
    <property type="entry name" value="pPIWI_RE_REase"/>
    <property type="match status" value="1"/>
</dbReference>
<accession>A0ABQ3RCM6</accession>
<protein>
    <recommendedName>
        <fullName evidence="5">REase associating with pPIWI RE domain-containing protein</fullName>
    </recommendedName>
</protein>
<feature type="domain" description="pPIWI-RE three-gene island" evidence="2">
    <location>
        <begin position="18"/>
        <end position="162"/>
    </location>
</feature>
<proteinExistence type="predicted"/>
<dbReference type="InterPro" id="IPR041191">
    <property type="entry name" value="pPIWI_RE_Y"/>
</dbReference>
<evidence type="ECO:0008006" key="5">
    <source>
        <dbReference type="Google" id="ProtNLM"/>
    </source>
</evidence>
<dbReference type="Proteomes" id="UP000646738">
    <property type="component" value="Unassembled WGS sequence"/>
</dbReference>
<feature type="domain" description="REase associating with pPIWI RE" evidence="1">
    <location>
        <begin position="259"/>
        <end position="375"/>
    </location>
</feature>
<evidence type="ECO:0000313" key="3">
    <source>
        <dbReference type="EMBL" id="GHI53604.1"/>
    </source>
</evidence>
<keyword evidence="4" id="KW-1185">Reference proteome</keyword>
<dbReference type="InterPro" id="IPR040828">
    <property type="entry name" value="pPIWI_RE_REase"/>
</dbReference>
<name>A0ABQ3RCM6_STRRR</name>
<reference evidence="4" key="1">
    <citation type="submission" date="2023-07" db="EMBL/GenBank/DDBJ databases">
        <title>Whole genome shotgun sequence of Streptomyces achromogenes subsp. rubradiris NBRC 14000.</title>
        <authorList>
            <person name="Komaki H."/>
            <person name="Tamura T."/>
        </authorList>
    </citation>
    <scope>NUCLEOTIDE SEQUENCE [LARGE SCALE GENOMIC DNA]</scope>
    <source>
        <strain evidence="4">NBRC 14000</strain>
    </source>
</reference>
<dbReference type="EMBL" id="BNEA01000015">
    <property type="protein sequence ID" value="GHI53604.1"/>
    <property type="molecule type" value="Genomic_DNA"/>
</dbReference>
<sequence length="397" mass="44427">MTDRPHLPDWLANPDVVLLRDVATAVVRLDAVTRLDSFRLPYPADAQRALDALVLQCLRNGARPPAGVPEMVRWCRTRPLGSWPLDRLPDGLFTGDDRLIDEDSGEPTQLCQELAVEGRGGSTARQYDRLVVHEAMRACRDASSPESYTAFRRLLVDRPVLTEAEWSDVSTDLFLDPVRFLIEEIYAPVPASHRRDGSYLTCGRCLTLLTPLAGGGWWCERDQCRHEGDAPHGRLLDPAETGELRQLRRPLRQFVTGPGRAETELEQALRDLGLGVEMWPGFDAYDLRITFPDGYVWAVDVKDWAFPGLLGSTAEPVRPEPPYHEACWVVPRFRVRTRRDYLDVFDQERPASAGGLRLLTDEQLVKAARFRLRGERGPEARIAPSTAEAEGAGAKGA</sequence>
<evidence type="ECO:0000313" key="4">
    <source>
        <dbReference type="Proteomes" id="UP000646738"/>
    </source>
</evidence>
<dbReference type="Pfam" id="PF18156">
    <property type="entry name" value="pPIWI_RE_Y"/>
    <property type="match status" value="1"/>
</dbReference>
<comment type="caution">
    <text evidence="3">The sequence shown here is derived from an EMBL/GenBank/DDBJ whole genome shotgun (WGS) entry which is preliminary data.</text>
</comment>